<proteinExistence type="inferred from homology"/>
<dbReference type="Gene3D" id="3.30.479.10">
    <property type="entry name" value="6-pyruvoyl tetrahydropterin synthase/QueD"/>
    <property type="match status" value="1"/>
</dbReference>
<dbReference type="SUPFAM" id="SSF55620">
    <property type="entry name" value="Tetrahydrobiopterin biosynthesis enzymes-like"/>
    <property type="match status" value="1"/>
</dbReference>
<evidence type="ECO:0000313" key="8">
    <source>
        <dbReference type="Proteomes" id="UP001317705"/>
    </source>
</evidence>
<evidence type="ECO:0000256" key="1">
    <source>
        <dbReference type="ARBA" id="ARBA00005061"/>
    </source>
</evidence>
<dbReference type="InterPro" id="IPR038418">
    <property type="entry name" value="6-PTP_synth/QueD_sf"/>
</dbReference>
<evidence type="ECO:0000256" key="6">
    <source>
        <dbReference type="ARBA" id="ARBA00048807"/>
    </source>
</evidence>
<name>A0ABM8ELS4_9BACT</name>
<evidence type="ECO:0000256" key="5">
    <source>
        <dbReference type="ARBA" id="ARBA00031449"/>
    </source>
</evidence>
<evidence type="ECO:0000256" key="2">
    <source>
        <dbReference type="ARBA" id="ARBA00008900"/>
    </source>
</evidence>
<dbReference type="PANTHER" id="PTHR12589:SF8">
    <property type="entry name" value="6-CARBOXY-5,6,7,8-TETRAHYDROPTERIN SYNTHASE"/>
    <property type="match status" value="1"/>
</dbReference>
<dbReference type="EC" id="4.1.2.50" evidence="3"/>
<sequence length="191" mass="21845">MLIAVGWAFEKPHLTFEYVNHGLRLLSDSGWIIHIYTYLANRETIGKGVLHFGKGHVTIYHSNYGKRIVMYKLKIQTSFAAAHCLINYQGECENLHGHNWKVEVSVTVQQLDKAGLGIDFKILKQETNALLRTLDHKYLNELAPFREVSPSSENISCYLYHELSLRLNDGNVKVDSITVWESDNAAATYYE</sequence>
<reference evidence="7 8" key="1">
    <citation type="submission" date="2022-12" db="EMBL/GenBank/DDBJ databases">
        <title>Polyphasic characterization of Geotalea uranireducens NIT-SL11 newly isolated from a complex of sewage sludge and microbially reduced graphene oxide.</title>
        <authorList>
            <person name="Xie L."/>
            <person name="Yoshida N."/>
            <person name="Meng L."/>
        </authorList>
    </citation>
    <scope>NUCLEOTIDE SEQUENCE [LARGE SCALE GENOMIC DNA]</scope>
    <source>
        <strain evidence="7 8">NIT-SL11</strain>
    </source>
</reference>
<organism evidence="7 8">
    <name type="scientific">Geotalea uraniireducens</name>
    <dbReference type="NCBI Taxonomy" id="351604"/>
    <lineage>
        <taxon>Bacteria</taxon>
        <taxon>Pseudomonadati</taxon>
        <taxon>Thermodesulfobacteriota</taxon>
        <taxon>Desulfuromonadia</taxon>
        <taxon>Geobacterales</taxon>
        <taxon>Geobacteraceae</taxon>
        <taxon>Geotalea</taxon>
    </lineage>
</organism>
<dbReference type="InterPro" id="IPR007115">
    <property type="entry name" value="6-PTP_synth/QueD"/>
</dbReference>
<evidence type="ECO:0000256" key="4">
    <source>
        <dbReference type="ARBA" id="ARBA00018141"/>
    </source>
</evidence>
<gene>
    <name evidence="7" type="ORF">GURASL_21960</name>
</gene>
<protein>
    <recommendedName>
        <fullName evidence="4">6-carboxy-5,6,7,8-tetrahydropterin synthase</fullName>
        <ecNumber evidence="3">4.1.2.50</ecNumber>
    </recommendedName>
    <alternativeName>
        <fullName evidence="5">Queuosine biosynthesis protein QueD</fullName>
    </alternativeName>
</protein>
<evidence type="ECO:0000313" key="7">
    <source>
        <dbReference type="EMBL" id="BDV43273.1"/>
    </source>
</evidence>
<evidence type="ECO:0000256" key="3">
    <source>
        <dbReference type="ARBA" id="ARBA00012982"/>
    </source>
</evidence>
<dbReference type="EMBL" id="AP027151">
    <property type="protein sequence ID" value="BDV43273.1"/>
    <property type="molecule type" value="Genomic_DNA"/>
</dbReference>
<dbReference type="Pfam" id="PF01242">
    <property type="entry name" value="PTPS"/>
    <property type="match status" value="1"/>
</dbReference>
<dbReference type="Proteomes" id="UP001317705">
    <property type="component" value="Chromosome"/>
</dbReference>
<comment type="similarity">
    <text evidence="2">Belongs to the PTPS family. QueD subfamily.</text>
</comment>
<comment type="pathway">
    <text evidence="1">Purine metabolism; 7-cyano-7-deazaguanine biosynthesis.</text>
</comment>
<keyword evidence="8" id="KW-1185">Reference proteome</keyword>
<accession>A0ABM8ELS4</accession>
<comment type="catalytic activity">
    <reaction evidence="6">
        <text>7,8-dihydroneopterin 3'-triphosphate + H2O = 6-carboxy-5,6,7,8-tetrahydropterin + triphosphate + acetaldehyde + 2 H(+)</text>
        <dbReference type="Rhea" id="RHEA:27966"/>
        <dbReference type="ChEBI" id="CHEBI:15343"/>
        <dbReference type="ChEBI" id="CHEBI:15377"/>
        <dbReference type="ChEBI" id="CHEBI:15378"/>
        <dbReference type="ChEBI" id="CHEBI:18036"/>
        <dbReference type="ChEBI" id="CHEBI:58462"/>
        <dbReference type="ChEBI" id="CHEBI:61032"/>
        <dbReference type="EC" id="4.1.2.50"/>
    </reaction>
</comment>
<dbReference type="PANTHER" id="PTHR12589">
    <property type="entry name" value="PYRUVOYL TETRAHYDROBIOPTERIN SYNTHASE"/>
    <property type="match status" value="1"/>
</dbReference>